<reference evidence="1" key="1">
    <citation type="submission" date="2022-04" db="EMBL/GenBank/DDBJ databases">
        <title>Genome of the entomopathogenic fungus Entomophthora muscae.</title>
        <authorList>
            <person name="Elya C."/>
            <person name="Lovett B.R."/>
            <person name="Lee E."/>
            <person name="Macias A.M."/>
            <person name="Hajek A.E."/>
            <person name="De Bivort B.L."/>
            <person name="Kasson M.T."/>
            <person name="De Fine Licht H.H."/>
            <person name="Stajich J.E."/>
        </authorList>
    </citation>
    <scope>NUCLEOTIDE SEQUENCE</scope>
    <source>
        <strain evidence="1">Berkeley</strain>
    </source>
</reference>
<organism evidence="1 2">
    <name type="scientific">Entomophthora muscae</name>
    <dbReference type="NCBI Taxonomy" id="34485"/>
    <lineage>
        <taxon>Eukaryota</taxon>
        <taxon>Fungi</taxon>
        <taxon>Fungi incertae sedis</taxon>
        <taxon>Zoopagomycota</taxon>
        <taxon>Entomophthoromycotina</taxon>
        <taxon>Entomophthoromycetes</taxon>
        <taxon>Entomophthorales</taxon>
        <taxon>Entomophthoraceae</taxon>
        <taxon>Entomophthora</taxon>
    </lineage>
</organism>
<sequence>MRVTLSYTDAIPLYLNYISVIGTDIPGALNLVALLIDPAFSAAISAIKAQRKQDPTSTDDKVVLEIHNPEVASALESHPQDHLTNEIPEFRRSQEIEEIPSGNQNSIRNTRQSTHIAFHSNLSSITPISLAEKL</sequence>
<dbReference type="Proteomes" id="UP001165960">
    <property type="component" value="Unassembled WGS sequence"/>
</dbReference>
<protein>
    <submittedName>
        <fullName evidence="1">Uncharacterized protein</fullName>
    </submittedName>
</protein>
<evidence type="ECO:0000313" key="2">
    <source>
        <dbReference type="Proteomes" id="UP001165960"/>
    </source>
</evidence>
<proteinExistence type="predicted"/>
<accession>A0ACC2T7Y2</accession>
<keyword evidence="2" id="KW-1185">Reference proteome</keyword>
<evidence type="ECO:0000313" key="1">
    <source>
        <dbReference type="EMBL" id="KAJ9070687.1"/>
    </source>
</evidence>
<gene>
    <name evidence="1" type="ORF">DSO57_1005214</name>
</gene>
<dbReference type="EMBL" id="QTSX02003564">
    <property type="protein sequence ID" value="KAJ9070687.1"/>
    <property type="molecule type" value="Genomic_DNA"/>
</dbReference>
<name>A0ACC2T7Y2_9FUNG</name>
<comment type="caution">
    <text evidence="1">The sequence shown here is derived from an EMBL/GenBank/DDBJ whole genome shotgun (WGS) entry which is preliminary data.</text>
</comment>